<accession>A0A382SRM1</accession>
<dbReference type="AlphaFoldDB" id="A0A382SRM1"/>
<gene>
    <name evidence="1" type="ORF">METZ01_LOCUS364385</name>
</gene>
<dbReference type="Gene3D" id="3.30.360.10">
    <property type="entry name" value="Dihydrodipicolinate Reductase, domain 2"/>
    <property type="match status" value="1"/>
</dbReference>
<name>A0A382SRM1_9ZZZZ</name>
<dbReference type="EMBL" id="UINC01130457">
    <property type="protein sequence ID" value="SVD11531.1"/>
    <property type="molecule type" value="Genomic_DNA"/>
</dbReference>
<reference evidence="1" key="1">
    <citation type="submission" date="2018-05" db="EMBL/GenBank/DDBJ databases">
        <authorList>
            <person name="Lanie J.A."/>
            <person name="Ng W.-L."/>
            <person name="Kazmierczak K.M."/>
            <person name="Andrzejewski T.M."/>
            <person name="Davidsen T.M."/>
            <person name="Wayne K.J."/>
            <person name="Tettelin H."/>
            <person name="Glass J.I."/>
            <person name="Rusch D."/>
            <person name="Podicherti R."/>
            <person name="Tsui H.-C.T."/>
            <person name="Winkler M.E."/>
        </authorList>
    </citation>
    <scope>NUCLEOTIDE SEQUENCE</scope>
</reference>
<sequence>PDNPQGKMLFSSRGYTESFGPELADFAAAVLDGRTLAAGPEQALGELRAALAIYRSAETGQWEPVWT</sequence>
<feature type="non-terminal residue" evidence="1">
    <location>
        <position position="1"/>
    </location>
</feature>
<evidence type="ECO:0000313" key="1">
    <source>
        <dbReference type="EMBL" id="SVD11531.1"/>
    </source>
</evidence>
<evidence type="ECO:0008006" key="2">
    <source>
        <dbReference type="Google" id="ProtNLM"/>
    </source>
</evidence>
<organism evidence="1">
    <name type="scientific">marine metagenome</name>
    <dbReference type="NCBI Taxonomy" id="408172"/>
    <lineage>
        <taxon>unclassified sequences</taxon>
        <taxon>metagenomes</taxon>
        <taxon>ecological metagenomes</taxon>
    </lineage>
</organism>
<protein>
    <recommendedName>
        <fullName evidence="2">Gfo/Idh/MocA-like oxidoreductase C-terminal domain-containing protein</fullName>
    </recommendedName>
</protein>
<proteinExistence type="predicted"/>